<dbReference type="PANTHER" id="PTHR31060:SF4">
    <property type="entry name" value="1,8-CINEOLE SYNTHASE"/>
    <property type="match status" value="1"/>
</dbReference>
<organism evidence="3">
    <name type="scientific">Selaginella moellendorffii</name>
    <name type="common">Spikemoss</name>
    <dbReference type="NCBI Taxonomy" id="88036"/>
    <lineage>
        <taxon>Eukaryota</taxon>
        <taxon>Viridiplantae</taxon>
        <taxon>Streptophyta</taxon>
        <taxon>Embryophyta</taxon>
        <taxon>Tracheophyta</taxon>
        <taxon>Lycopodiopsida</taxon>
        <taxon>Selaginellales</taxon>
        <taxon>Selaginellaceae</taxon>
        <taxon>Selaginella</taxon>
    </lineage>
</organism>
<dbReference type="HOGENOM" id="CLU_031667_0_0_1"/>
<keyword evidence="3" id="KW-1185">Reference proteome</keyword>
<name>D8QVZ2_SELML</name>
<dbReference type="FunCoup" id="D8QVZ2">
    <property type="interactions" value="18"/>
</dbReference>
<dbReference type="AlphaFoldDB" id="D8QVZ2"/>
<accession>D8QVZ2</accession>
<gene>
    <name evidence="2" type="ORF">SELMODRAFT_404646</name>
</gene>
<evidence type="ECO:0000256" key="1">
    <source>
        <dbReference type="SAM" id="Phobius"/>
    </source>
</evidence>
<keyword evidence="1" id="KW-0472">Membrane</keyword>
<dbReference type="UniPathway" id="UPA00143"/>
<dbReference type="Proteomes" id="UP000001514">
    <property type="component" value="Unassembled WGS sequence"/>
</dbReference>
<reference evidence="2 3" key="1">
    <citation type="journal article" date="2011" name="Science">
        <title>The Selaginella genome identifies genetic changes associated with the evolution of vascular plants.</title>
        <authorList>
            <person name="Banks J.A."/>
            <person name="Nishiyama T."/>
            <person name="Hasebe M."/>
            <person name="Bowman J.L."/>
            <person name="Gribskov M."/>
            <person name="dePamphilis C."/>
            <person name="Albert V.A."/>
            <person name="Aono N."/>
            <person name="Aoyama T."/>
            <person name="Ambrose B.A."/>
            <person name="Ashton N.W."/>
            <person name="Axtell M.J."/>
            <person name="Barker E."/>
            <person name="Barker M.S."/>
            <person name="Bennetzen J.L."/>
            <person name="Bonawitz N.D."/>
            <person name="Chapple C."/>
            <person name="Cheng C."/>
            <person name="Correa L.G."/>
            <person name="Dacre M."/>
            <person name="DeBarry J."/>
            <person name="Dreyer I."/>
            <person name="Elias M."/>
            <person name="Engstrom E.M."/>
            <person name="Estelle M."/>
            <person name="Feng L."/>
            <person name="Finet C."/>
            <person name="Floyd S.K."/>
            <person name="Frommer W.B."/>
            <person name="Fujita T."/>
            <person name="Gramzow L."/>
            <person name="Gutensohn M."/>
            <person name="Harholt J."/>
            <person name="Hattori M."/>
            <person name="Heyl A."/>
            <person name="Hirai T."/>
            <person name="Hiwatashi Y."/>
            <person name="Ishikawa M."/>
            <person name="Iwata M."/>
            <person name="Karol K.G."/>
            <person name="Koehler B."/>
            <person name="Kolukisaoglu U."/>
            <person name="Kubo M."/>
            <person name="Kurata T."/>
            <person name="Lalonde S."/>
            <person name="Li K."/>
            <person name="Li Y."/>
            <person name="Litt A."/>
            <person name="Lyons E."/>
            <person name="Manning G."/>
            <person name="Maruyama T."/>
            <person name="Michael T.P."/>
            <person name="Mikami K."/>
            <person name="Miyazaki S."/>
            <person name="Morinaga S."/>
            <person name="Murata T."/>
            <person name="Mueller-Roeber B."/>
            <person name="Nelson D.R."/>
            <person name="Obara M."/>
            <person name="Oguri Y."/>
            <person name="Olmstead R.G."/>
            <person name="Onodera N."/>
            <person name="Petersen B.L."/>
            <person name="Pils B."/>
            <person name="Prigge M."/>
            <person name="Rensing S.A."/>
            <person name="Riano-Pachon D.M."/>
            <person name="Roberts A.W."/>
            <person name="Sato Y."/>
            <person name="Scheller H.V."/>
            <person name="Schulz B."/>
            <person name="Schulz C."/>
            <person name="Shakirov E.V."/>
            <person name="Shibagaki N."/>
            <person name="Shinohara N."/>
            <person name="Shippen D.E."/>
            <person name="Soerensen I."/>
            <person name="Sotooka R."/>
            <person name="Sugimoto N."/>
            <person name="Sugita M."/>
            <person name="Sumikawa N."/>
            <person name="Tanurdzic M."/>
            <person name="Theissen G."/>
            <person name="Ulvskov P."/>
            <person name="Wakazuki S."/>
            <person name="Weng J.K."/>
            <person name="Willats W.W."/>
            <person name="Wipf D."/>
            <person name="Wolf P.G."/>
            <person name="Yang L."/>
            <person name="Zimmer A.D."/>
            <person name="Zhu Q."/>
            <person name="Mitros T."/>
            <person name="Hellsten U."/>
            <person name="Loque D."/>
            <person name="Otillar R."/>
            <person name="Salamov A."/>
            <person name="Schmutz J."/>
            <person name="Shapiro H."/>
            <person name="Lindquist E."/>
            <person name="Lucas S."/>
            <person name="Rokhsar D."/>
            <person name="Grigoriev I.V."/>
        </authorList>
    </citation>
    <scope>NUCLEOTIDE SEQUENCE [LARGE SCALE GENOMIC DNA]</scope>
</reference>
<dbReference type="OrthoDB" id="678132at2759"/>
<evidence type="ECO:0000313" key="2">
    <source>
        <dbReference type="EMBL" id="EFJ36542.1"/>
    </source>
</evidence>
<dbReference type="eggNOG" id="ENOG502QSSC">
    <property type="taxonomic scope" value="Eukaryota"/>
</dbReference>
<evidence type="ECO:0000313" key="3">
    <source>
        <dbReference type="Proteomes" id="UP000001514"/>
    </source>
</evidence>
<dbReference type="Gramene" id="EFJ36542">
    <property type="protein sequence ID" value="EFJ36542"/>
    <property type="gene ID" value="SELMODRAFT_404646"/>
</dbReference>
<dbReference type="InParanoid" id="D8QVZ2"/>
<protein>
    <submittedName>
        <fullName evidence="2">Uncharacterized protein</fullName>
    </submittedName>
</protein>
<dbReference type="InterPro" id="IPR038920">
    <property type="entry name" value="At3g05675-like"/>
</dbReference>
<dbReference type="STRING" id="88036.D8QVZ2"/>
<keyword evidence="1" id="KW-0812">Transmembrane</keyword>
<dbReference type="PANTHER" id="PTHR31060">
    <property type="entry name" value="OSJNBA0011J08.25 PROTEIN-RELATED"/>
    <property type="match status" value="1"/>
</dbReference>
<dbReference type="OMA" id="LACCANF"/>
<dbReference type="KEGG" id="smo:SELMODRAFT_404646"/>
<dbReference type="EMBL" id="GL377567">
    <property type="protein sequence ID" value="EFJ36542.1"/>
    <property type="molecule type" value="Genomic_DNA"/>
</dbReference>
<sequence length="440" mass="48611">MASQVAVKNALVKGALVEWERGNSKWGLWEQLRFMAMIVLWVAAWIARALLVFLPQHLPTAGILGVIDSVSKTTGSIFPVSAEDEDGSNRRTVWSGQAGGLAKCAIGRALSQVLELVNDIPASSRKYEFARSLADKMMYDNVEQGGQSLREVNRMALETGFLRTVYMLASSLEGLHRQQQVEAWGWPWKMIKGLPMGAASLSCQFVPVLATLRNRIGSVMQSQCMQMMAPPPCPSAEDSEMAEKLAQELLWMSQRLKENNGLEVAILHWSSAAGLAGQSVCANLRVQRLLVKLSAFLCSGLIASEVEPPSEVTLKLLLLWLPLFCRSTHGIDATMFTSAEKHEAERVLERTIKLLPDAQQELVLALWLNEFVHSSSNWPNLEGCYDAWCYATRKLNYAPIEDGYDDDQGGLIIEEEDAASDRDNKIKAIKAIDSSAAKVD</sequence>
<keyword evidence="1" id="KW-1133">Transmembrane helix</keyword>
<dbReference type="GO" id="GO:0016567">
    <property type="term" value="P:protein ubiquitination"/>
    <property type="evidence" value="ECO:0007669"/>
    <property type="project" value="UniProtKB-UniPathway"/>
</dbReference>
<feature type="transmembrane region" description="Helical" evidence="1">
    <location>
        <begin position="34"/>
        <end position="54"/>
    </location>
</feature>
<proteinExistence type="predicted"/>